<evidence type="ECO:0000256" key="1">
    <source>
        <dbReference type="SAM" id="MobiDB-lite"/>
    </source>
</evidence>
<dbReference type="RefSeq" id="WP_263623808.1">
    <property type="nucleotide sequence ID" value="NZ_JAIVEF010000045.1"/>
</dbReference>
<feature type="compositionally biased region" description="Acidic residues" evidence="1">
    <location>
        <begin position="14"/>
        <end position="23"/>
    </location>
</feature>
<feature type="region of interest" description="Disordered" evidence="1">
    <location>
        <begin position="1"/>
        <end position="26"/>
    </location>
</feature>
<sequence>MFDNLPPGVRPADCEPDEPDLPADPDRYYEARIERELEQEMEAR</sequence>
<proteinExistence type="predicted"/>
<organism evidence="2 3">
    <name type="scientific">Saliphagus infecundisoli</name>
    <dbReference type="NCBI Taxonomy" id="1849069"/>
    <lineage>
        <taxon>Archaea</taxon>
        <taxon>Methanobacteriati</taxon>
        <taxon>Methanobacteriota</taxon>
        <taxon>Stenosarchaea group</taxon>
        <taxon>Halobacteria</taxon>
        <taxon>Halobacteriales</taxon>
        <taxon>Natrialbaceae</taxon>
        <taxon>Saliphagus</taxon>
    </lineage>
</organism>
<dbReference type="AlphaFoldDB" id="A0ABD5QBL0"/>
<accession>A0ABD5QBL0</accession>
<name>A0ABD5QBL0_9EURY</name>
<protein>
    <submittedName>
        <fullName evidence="2">Uncharacterized protein</fullName>
    </submittedName>
</protein>
<reference evidence="2 3" key="1">
    <citation type="journal article" date="2019" name="Int. J. Syst. Evol. Microbiol.">
        <title>The Global Catalogue of Microorganisms (GCM) 10K type strain sequencing project: providing services to taxonomists for standard genome sequencing and annotation.</title>
        <authorList>
            <consortium name="The Broad Institute Genomics Platform"/>
            <consortium name="The Broad Institute Genome Sequencing Center for Infectious Disease"/>
            <person name="Wu L."/>
            <person name="Ma J."/>
        </authorList>
    </citation>
    <scope>NUCLEOTIDE SEQUENCE [LARGE SCALE GENOMIC DNA]</scope>
    <source>
        <strain evidence="2 3">CGMCC 1.15824</strain>
    </source>
</reference>
<comment type="caution">
    <text evidence="2">The sequence shown here is derived from an EMBL/GenBank/DDBJ whole genome shotgun (WGS) entry which is preliminary data.</text>
</comment>
<evidence type="ECO:0000313" key="2">
    <source>
        <dbReference type="EMBL" id="MFC4987088.1"/>
    </source>
</evidence>
<dbReference type="EMBL" id="JBHSJG010000016">
    <property type="protein sequence ID" value="MFC4987088.1"/>
    <property type="molecule type" value="Genomic_DNA"/>
</dbReference>
<evidence type="ECO:0000313" key="3">
    <source>
        <dbReference type="Proteomes" id="UP001595925"/>
    </source>
</evidence>
<dbReference type="Proteomes" id="UP001595925">
    <property type="component" value="Unassembled WGS sequence"/>
</dbReference>
<gene>
    <name evidence="2" type="ORF">ACFPFO_04765</name>
</gene>
<keyword evidence="3" id="KW-1185">Reference proteome</keyword>